<dbReference type="AlphaFoldDB" id="A0A3G8YIE5"/>
<dbReference type="OrthoDB" id="9810372at2"/>
<dbReference type="CDD" id="cd24065">
    <property type="entry name" value="ASKHA_NBD_ROK_TtHK-like"/>
    <property type="match status" value="1"/>
</dbReference>
<accession>A0A3G8YIE5</accession>
<dbReference type="EMBL" id="CP034186">
    <property type="protein sequence ID" value="AZI45048.1"/>
    <property type="molecule type" value="Genomic_DNA"/>
</dbReference>
<dbReference type="Proteomes" id="UP000276417">
    <property type="component" value="Plasmid unnamed2"/>
</dbReference>
<evidence type="ECO:0000313" key="2">
    <source>
        <dbReference type="Proteomes" id="UP000276417"/>
    </source>
</evidence>
<proteinExistence type="predicted"/>
<name>A0A3G8YIE5_9DEIO</name>
<dbReference type="Pfam" id="PF00480">
    <property type="entry name" value="ROK"/>
    <property type="match status" value="1"/>
</dbReference>
<dbReference type="KEGG" id="dph:EHF33_19360"/>
<keyword evidence="2" id="KW-1185">Reference proteome</keyword>
<dbReference type="SUPFAM" id="SSF53067">
    <property type="entry name" value="Actin-like ATPase domain"/>
    <property type="match status" value="1"/>
</dbReference>
<dbReference type="InterPro" id="IPR043129">
    <property type="entry name" value="ATPase_NBD"/>
</dbReference>
<protein>
    <submittedName>
        <fullName evidence="1">ROK family protein</fullName>
    </submittedName>
</protein>
<organism evidence="1 2">
    <name type="scientific">Deinococcus psychrotolerans</name>
    <dbReference type="NCBI Taxonomy" id="2489213"/>
    <lineage>
        <taxon>Bacteria</taxon>
        <taxon>Thermotogati</taxon>
        <taxon>Deinococcota</taxon>
        <taxon>Deinococci</taxon>
        <taxon>Deinococcales</taxon>
        <taxon>Deinococcaceae</taxon>
        <taxon>Deinococcus</taxon>
    </lineage>
</organism>
<keyword evidence="1" id="KW-0614">Plasmid</keyword>
<sequence>MSGVETAAVAADLHNVSTIGLDLGGTKLAAGLVRDGKVLRRLETPTPAHLGPLLDTIESMVGDLQGSEQLAIGLGVPGPVVNGETTFFSNLQGLNDSKIEQVLAQRLGRAVAFENDANLAALAESRHGSARGTQHSVYLTWSTGIGCGLILNGEIFSGRTGMAGEVGHTRMGFSGTMDGSGTLGTLEAQACGAALARDASFVYGQPTSVPAIFEKMAGGDERATDLIRNAAAYLGRFLHNLQLLLDPEVVVLGGGLMAQASLLLPMIETERRRTRALHDFTPLRLSTLGPDAGIVGAAEFACQGERQVRGR</sequence>
<dbReference type="PANTHER" id="PTHR18964">
    <property type="entry name" value="ROK (REPRESSOR, ORF, KINASE) FAMILY"/>
    <property type="match status" value="1"/>
</dbReference>
<reference evidence="1 2" key="1">
    <citation type="submission" date="2018-11" db="EMBL/GenBank/DDBJ databases">
        <title>Deinococcus shelandsis sp. nov., isolated from South Shetland Islands soil of Antarctica.</title>
        <authorList>
            <person name="Tian J."/>
        </authorList>
    </citation>
    <scope>NUCLEOTIDE SEQUENCE [LARGE SCALE GENOMIC DNA]</scope>
    <source>
        <strain evidence="1 2">S14-83T</strain>
        <plasmid evidence="1 2">unnamed2</plasmid>
    </source>
</reference>
<geneLocation type="plasmid" evidence="1 2">
    <name>unnamed2</name>
</geneLocation>
<dbReference type="PANTHER" id="PTHR18964:SF173">
    <property type="entry name" value="GLUCOKINASE"/>
    <property type="match status" value="1"/>
</dbReference>
<dbReference type="InterPro" id="IPR000600">
    <property type="entry name" value="ROK"/>
</dbReference>
<evidence type="ECO:0000313" key="1">
    <source>
        <dbReference type="EMBL" id="AZI45048.1"/>
    </source>
</evidence>
<dbReference type="Gene3D" id="3.30.420.40">
    <property type="match status" value="2"/>
</dbReference>
<gene>
    <name evidence="1" type="ORF">EHF33_19360</name>
</gene>